<organism evidence="10 11">
    <name type="scientific">Chlamydomonas reinhardtii</name>
    <name type="common">Chlamydomonas smithii</name>
    <dbReference type="NCBI Taxonomy" id="3055"/>
    <lineage>
        <taxon>Eukaryota</taxon>
        <taxon>Viridiplantae</taxon>
        <taxon>Chlorophyta</taxon>
        <taxon>core chlorophytes</taxon>
        <taxon>Chlorophyceae</taxon>
        <taxon>CS clade</taxon>
        <taxon>Chlamydomonadales</taxon>
        <taxon>Chlamydomonadaceae</taxon>
        <taxon>Chlamydomonas</taxon>
    </lineage>
</organism>
<sequence>MQATSCADVVRGYVDTEVDVVMVTRDINCTEASWADVPTPVPVRRNLTFLGIPPGPDGMLLTWDNNFLSHKVRLVNSTLTFKYVVTFGTRRNNQNLAPGYDLLVPCDRGDWGRLVVDSCYTVQRLCLPPSYHNQSLSGAPRPAGVLGVQLFQAILPQPACQSTASDATYTSTSGRSSSNGLEVAIARAPPPPLLPLLSLAPPQLRCWPHLGFYQDFAVACADLDVNQKYIAAGYTIQLVNTRYVCDETISVECVQELGAVGCYSAWDTYKASHGSPTAVNVTLFLPRNASSEPAGDGGSSGGGLSQMGQVLVGAIIGGVAAAGLLVAAGVGFARWHRRRAAGLLPMASKPDGMGPALQCQGQQHGDGNSGDLGIRVGADLHGTALSTATAVDTNGGVDAAAPKWMLCPVTPCWRSPRASRNSSASASPTAAPGTRLKLTASSAVGHKNVLSDTGSGAATGTSPDTDPCAFAIGFSSTPGVSAAQQHAAPASRCSNRLEDSHHSHQGKAEAHQGQQQQQADGDGEGEAEASMYDTVEVVTLDRPVRHVELKAESLLDPTVTLLPITLGRGAFGRVVEGRYQGQRVAVKLLNDSAFLVSAGVAQSTGGAAGARGPRAEAAGGATEGHSAAGQCGDEAAMRQHLREALAQEVEVMGRCRHPNVLRLLAACVAPPRLCLVMELMETSLERLLYGSGSSYGHIVGGRAGGGGDGGNGVAPQPLLPLAVVLDIALDVAHGLSYLHPTIIHRDLKPGNVLLNMSGPKPVAKLADFGISRIASTVLNTDHPEAGTPAFMAPELFDIDNYLVSHKVDVYSFGILLWSMLSGEVPWQDLTLVQMAYRVAVLQERPPLAAIPAHRLPPKMIRLITSCWDPVPERRPAAAEAVKQLLLIKEEHSGLQAA</sequence>
<feature type="compositionally biased region" description="Low complexity" evidence="7">
    <location>
        <begin position="416"/>
        <end position="432"/>
    </location>
</feature>
<evidence type="ECO:0000256" key="7">
    <source>
        <dbReference type="SAM" id="MobiDB-lite"/>
    </source>
</evidence>
<dbReference type="Gramene" id="PNW70993">
    <property type="protein sequence ID" value="PNW70993"/>
    <property type="gene ID" value="CHLRE_17g741900v5"/>
</dbReference>
<dbReference type="SUPFAM" id="SSF56112">
    <property type="entry name" value="Protein kinase-like (PK-like)"/>
    <property type="match status" value="1"/>
</dbReference>
<dbReference type="CDD" id="cd13999">
    <property type="entry name" value="STKc_MAP3K-like"/>
    <property type="match status" value="1"/>
</dbReference>
<accession>A0A2K3CRT5</accession>
<dbReference type="PANTHER" id="PTHR44329">
    <property type="entry name" value="SERINE/THREONINE-PROTEIN KINASE TNNI3K-RELATED"/>
    <property type="match status" value="1"/>
</dbReference>
<feature type="region of interest" description="Disordered" evidence="7">
    <location>
        <begin position="481"/>
        <end position="527"/>
    </location>
</feature>
<dbReference type="EMBL" id="CM008978">
    <property type="protein sequence ID" value="PNW70992.1"/>
    <property type="molecule type" value="Genomic_DNA"/>
</dbReference>
<dbReference type="GeneID" id="5726626"/>
<reference evidence="10 11" key="1">
    <citation type="journal article" date="2007" name="Science">
        <title>The Chlamydomonas genome reveals the evolution of key animal and plant functions.</title>
        <authorList>
            <person name="Merchant S.S."/>
            <person name="Prochnik S.E."/>
            <person name="Vallon O."/>
            <person name="Harris E.H."/>
            <person name="Karpowicz S.J."/>
            <person name="Witman G.B."/>
            <person name="Terry A."/>
            <person name="Salamov A."/>
            <person name="Fritz-Laylin L.K."/>
            <person name="Marechal-Drouard L."/>
            <person name="Marshall W.F."/>
            <person name="Qu L.H."/>
            <person name="Nelson D.R."/>
            <person name="Sanderfoot A.A."/>
            <person name="Spalding M.H."/>
            <person name="Kapitonov V.V."/>
            <person name="Ren Q."/>
            <person name="Ferris P."/>
            <person name="Lindquist E."/>
            <person name="Shapiro H."/>
            <person name="Lucas S.M."/>
            <person name="Grimwood J."/>
            <person name="Schmutz J."/>
            <person name="Cardol P."/>
            <person name="Cerutti H."/>
            <person name="Chanfreau G."/>
            <person name="Chen C.L."/>
            <person name="Cognat V."/>
            <person name="Croft M.T."/>
            <person name="Dent R."/>
            <person name="Dutcher S."/>
            <person name="Fernandez E."/>
            <person name="Fukuzawa H."/>
            <person name="Gonzalez-Ballester D."/>
            <person name="Gonzalez-Halphen D."/>
            <person name="Hallmann A."/>
            <person name="Hanikenne M."/>
            <person name="Hippler M."/>
            <person name="Inwood W."/>
            <person name="Jabbari K."/>
            <person name="Kalanon M."/>
            <person name="Kuras R."/>
            <person name="Lefebvre P.A."/>
            <person name="Lemaire S.D."/>
            <person name="Lobanov A.V."/>
            <person name="Lohr M."/>
            <person name="Manuell A."/>
            <person name="Meier I."/>
            <person name="Mets L."/>
            <person name="Mittag M."/>
            <person name="Mittelmeier T."/>
            <person name="Moroney J.V."/>
            <person name="Moseley J."/>
            <person name="Napoli C."/>
            <person name="Nedelcu A.M."/>
            <person name="Niyogi K."/>
            <person name="Novoselov S.V."/>
            <person name="Paulsen I.T."/>
            <person name="Pazour G."/>
            <person name="Purton S."/>
            <person name="Ral J.P."/>
            <person name="Riano-Pachon D.M."/>
            <person name="Riekhof W."/>
            <person name="Rymarquis L."/>
            <person name="Schroda M."/>
            <person name="Stern D."/>
            <person name="Umen J."/>
            <person name="Willows R."/>
            <person name="Wilson N."/>
            <person name="Zimmer S.L."/>
            <person name="Allmer J."/>
            <person name="Balk J."/>
            <person name="Bisova K."/>
            <person name="Chen C.J."/>
            <person name="Elias M."/>
            <person name="Gendler K."/>
            <person name="Hauser C."/>
            <person name="Lamb M.R."/>
            <person name="Ledford H."/>
            <person name="Long J.C."/>
            <person name="Minagawa J."/>
            <person name="Page M.D."/>
            <person name="Pan J."/>
            <person name="Pootakham W."/>
            <person name="Roje S."/>
            <person name="Rose A."/>
            <person name="Stahlberg E."/>
            <person name="Terauchi A.M."/>
            <person name="Yang P."/>
            <person name="Ball S."/>
            <person name="Bowler C."/>
            <person name="Dieckmann C.L."/>
            <person name="Gladyshev V.N."/>
            <person name="Green P."/>
            <person name="Jorgensen R."/>
            <person name="Mayfield S."/>
            <person name="Mueller-Roeber B."/>
            <person name="Rajamani S."/>
            <person name="Sayre R.T."/>
            <person name="Brokstein P."/>
            <person name="Dubchak I."/>
            <person name="Goodstein D."/>
            <person name="Hornick L."/>
            <person name="Huang Y.W."/>
            <person name="Jhaveri J."/>
            <person name="Luo Y."/>
            <person name="Martinez D."/>
            <person name="Ngau W.C."/>
            <person name="Otillar B."/>
            <person name="Poliakov A."/>
            <person name="Porter A."/>
            <person name="Szajkowski L."/>
            <person name="Werner G."/>
            <person name="Zhou K."/>
            <person name="Grigoriev I.V."/>
            <person name="Rokhsar D.S."/>
            <person name="Grossman A.R."/>
        </authorList>
    </citation>
    <scope>NUCLEOTIDE SEQUENCE [LARGE SCALE GENOMIC DNA]</scope>
    <source>
        <strain evidence="11">CC-503</strain>
        <strain evidence="10">CC-503 cw92 mt+</strain>
    </source>
</reference>
<dbReference type="InterPro" id="IPR051681">
    <property type="entry name" value="Ser/Thr_Kinases-Pseudokinases"/>
</dbReference>
<dbReference type="PROSITE" id="PS50011">
    <property type="entry name" value="PROTEIN_KINASE_DOM"/>
    <property type="match status" value="1"/>
</dbReference>
<gene>
    <name evidence="10" type="ORF">CHLRE_17g741900v5</name>
</gene>
<keyword evidence="2" id="KW-0808">Transferase</keyword>
<dbReference type="OrthoDB" id="2804215at2759"/>
<dbReference type="InterPro" id="IPR001245">
    <property type="entry name" value="Ser-Thr/Tyr_kinase_cat_dom"/>
</dbReference>
<dbReference type="GO" id="GO:0007165">
    <property type="term" value="P:signal transduction"/>
    <property type="evidence" value="ECO:0000318"/>
    <property type="project" value="GO_Central"/>
</dbReference>
<dbReference type="AlphaFoldDB" id="A0A2K3CRT5"/>
<feature type="compositionally biased region" description="Low complexity" evidence="7">
    <location>
        <begin position="610"/>
        <end position="626"/>
    </location>
</feature>
<evidence type="ECO:0000256" key="1">
    <source>
        <dbReference type="ARBA" id="ARBA00022527"/>
    </source>
</evidence>
<dbReference type="PROSITE" id="PS00107">
    <property type="entry name" value="PROTEIN_KINASE_ATP"/>
    <property type="match status" value="1"/>
</dbReference>
<dbReference type="Gramene" id="PNW70992">
    <property type="protein sequence ID" value="PNW70992"/>
    <property type="gene ID" value="CHLRE_17g741900v5"/>
</dbReference>
<evidence type="ECO:0000259" key="9">
    <source>
        <dbReference type="PROSITE" id="PS50011"/>
    </source>
</evidence>
<dbReference type="InterPro" id="IPR017441">
    <property type="entry name" value="Protein_kinase_ATP_BS"/>
</dbReference>
<dbReference type="Gene3D" id="3.30.200.20">
    <property type="entry name" value="Phosphorylase Kinase, domain 1"/>
    <property type="match status" value="2"/>
</dbReference>
<dbReference type="SMART" id="SM00220">
    <property type="entry name" value="S_TKc"/>
    <property type="match status" value="1"/>
</dbReference>
<proteinExistence type="predicted"/>
<dbReference type="Proteomes" id="UP000006906">
    <property type="component" value="Chromosome 17"/>
</dbReference>
<dbReference type="Gene3D" id="1.10.510.10">
    <property type="entry name" value="Transferase(Phosphotransferase) domain 1"/>
    <property type="match status" value="1"/>
</dbReference>
<reference evidence="10" key="2">
    <citation type="submission" date="2017-07" db="EMBL/GenBank/DDBJ databases">
        <title>WGS assembly of Chlamydomonas reinhardtii.</title>
        <authorList>
            <consortium name="Chlamydomonas Annotation Team"/>
            <consortium name="JGI Annotation Team"/>
            <person name="Merchant S.S."/>
            <person name="Prochnik S.E."/>
            <person name="Vallon O."/>
            <person name="Harris E.H."/>
            <person name="Karpowicz S.J."/>
            <person name="Witman G.B."/>
            <person name="Terry A."/>
            <person name="Salamov A."/>
            <person name="Fritz-Laylin L.K."/>
            <person name="Marechal-Drouard L."/>
            <person name="Marshall W.F."/>
            <person name="Qu L.H."/>
            <person name="Nelson D.R."/>
            <person name="Sanderfoot A.A."/>
            <person name="Spalding M.H."/>
            <person name="Kapitonov V.V."/>
            <person name="Ren Q."/>
            <person name="Ferris P."/>
            <person name="Lindquist E."/>
            <person name="Shapiro H."/>
            <person name="Lucas S.M."/>
            <person name="Grimwood J."/>
            <person name="Schmutz J."/>
            <person name="Grigoriev I.V."/>
            <person name="Rokhsar D.S."/>
        </authorList>
    </citation>
    <scope>NUCLEOTIDE SEQUENCE</scope>
    <source>
        <strain evidence="10">CC-503 cw92 mt+</strain>
    </source>
</reference>
<evidence type="ECO:0000256" key="6">
    <source>
        <dbReference type="PROSITE-ProRule" id="PRU10141"/>
    </source>
</evidence>
<dbReference type="ExpressionAtlas" id="A0A2K3CRT5">
    <property type="expression patterns" value="differential"/>
</dbReference>
<dbReference type="GO" id="GO:0005524">
    <property type="term" value="F:ATP binding"/>
    <property type="evidence" value="ECO:0007669"/>
    <property type="project" value="UniProtKB-UniRule"/>
</dbReference>
<dbReference type="RefSeq" id="XP_001701118.2">
    <property type="nucleotide sequence ID" value="XM_001701066.2"/>
</dbReference>
<dbReference type="InterPro" id="IPR008271">
    <property type="entry name" value="Ser/Thr_kinase_AS"/>
</dbReference>
<protein>
    <recommendedName>
        <fullName evidence="9">Protein kinase domain-containing protein</fullName>
    </recommendedName>
</protein>
<dbReference type="EMBL" id="CM008978">
    <property type="protein sequence ID" value="PNW70993.1"/>
    <property type="molecule type" value="Genomic_DNA"/>
</dbReference>
<keyword evidence="4" id="KW-0418">Kinase</keyword>
<dbReference type="KEGG" id="cre:CHLRE_17g741900v5"/>
<dbReference type="GO" id="GO:0004674">
    <property type="term" value="F:protein serine/threonine kinase activity"/>
    <property type="evidence" value="ECO:0000318"/>
    <property type="project" value="GO_Central"/>
</dbReference>
<dbReference type="InterPro" id="IPR011009">
    <property type="entry name" value="Kinase-like_dom_sf"/>
</dbReference>
<feature type="compositionally biased region" description="Basic and acidic residues" evidence="7">
    <location>
        <begin position="495"/>
        <end position="510"/>
    </location>
</feature>
<keyword evidence="11" id="KW-1185">Reference proteome</keyword>
<feature type="compositionally biased region" description="Low complexity" evidence="7">
    <location>
        <begin position="511"/>
        <end position="520"/>
    </location>
</feature>
<feature type="region of interest" description="Disordered" evidence="7">
    <location>
        <begin position="604"/>
        <end position="626"/>
    </location>
</feature>
<evidence type="ECO:0000256" key="3">
    <source>
        <dbReference type="ARBA" id="ARBA00022741"/>
    </source>
</evidence>
<dbReference type="InterPro" id="IPR000719">
    <property type="entry name" value="Prot_kinase_dom"/>
</dbReference>
<dbReference type="RefSeq" id="XP_042915122.1">
    <property type="nucleotide sequence ID" value="XM_043072663.1"/>
</dbReference>
<evidence type="ECO:0000256" key="2">
    <source>
        <dbReference type="ARBA" id="ARBA00022679"/>
    </source>
</evidence>
<name>A0A2K3CRT5_CHLRE</name>
<evidence type="ECO:0000313" key="10">
    <source>
        <dbReference type="EMBL" id="PNW70992.1"/>
    </source>
</evidence>
<keyword evidence="8" id="KW-0472">Membrane</keyword>
<keyword evidence="1" id="KW-0723">Serine/threonine-protein kinase</keyword>
<keyword evidence="8" id="KW-1133">Transmembrane helix</keyword>
<dbReference type="PaxDb" id="3055-EDO97821"/>
<evidence type="ECO:0000256" key="8">
    <source>
        <dbReference type="SAM" id="Phobius"/>
    </source>
</evidence>
<dbReference type="PANTHER" id="PTHR44329:SF214">
    <property type="entry name" value="PROTEIN KINASE DOMAIN-CONTAINING PROTEIN"/>
    <property type="match status" value="1"/>
</dbReference>
<feature type="domain" description="Protein kinase" evidence="9">
    <location>
        <begin position="560"/>
        <end position="886"/>
    </location>
</feature>
<keyword evidence="8" id="KW-0812">Transmembrane</keyword>
<evidence type="ECO:0000256" key="5">
    <source>
        <dbReference type="ARBA" id="ARBA00022840"/>
    </source>
</evidence>
<dbReference type="Pfam" id="PF07714">
    <property type="entry name" value="PK_Tyr_Ser-Thr"/>
    <property type="match status" value="1"/>
</dbReference>
<dbReference type="STRING" id="3055.A0A2K3CRT5"/>
<dbReference type="PROSITE" id="PS00108">
    <property type="entry name" value="PROTEIN_KINASE_ST"/>
    <property type="match status" value="1"/>
</dbReference>
<keyword evidence="3 6" id="KW-0547">Nucleotide-binding</keyword>
<keyword evidence="5 6" id="KW-0067">ATP-binding</keyword>
<evidence type="ECO:0000256" key="4">
    <source>
        <dbReference type="ARBA" id="ARBA00022777"/>
    </source>
</evidence>
<feature type="region of interest" description="Disordered" evidence="7">
    <location>
        <begin position="416"/>
        <end position="435"/>
    </location>
</feature>
<evidence type="ECO:0000313" key="11">
    <source>
        <dbReference type="Proteomes" id="UP000006906"/>
    </source>
</evidence>
<feature type="transmembrane region" description="Helical" evidence="8">
    <location>
        <begin position="310"/>
        <end position="333"/>
    </location>
</feature>
<feature type="binding site" evidence="6">
    <location>
        <position position="587"/>
    </location>
    <ligand>
        <name>ATP</name>
        <dbReference type="ChEBI" id="CHEBI:30616"/>
    </ligand>
</feature>